<dbReference type="Pfam" id="PF08282">
    <property type="entry name" value="Hydrolase_3"/>
    <property type="match status" value="1"/>
</dbReference>
<organism evidence="1 2">
    <name type="scientific">Clostridium tertium</name>
    <dbReference type="NCBI Taxonomy" id="1559"/>
    <lineage>
        <taxon>Bacteria</taxon>
        <taxon>Bacillati</taxon>
        <taxon>Bacillota</taxon>
        <taxon>Clostridia</taxon>
        <taxon>Eubacteriales</taxon>
        <taxon>Clostridiaceae</taxon>
        <taxon>Clostridium</taxon>
    </lineage>
</organism>
<dbReference type="GO" id="GO:0005829">
    <property type="term" value="C:cytosol"/>
    <property type="evidence" value="ECO:0007669"/>
    <property type="project" value="TreeGrafter"/>
</dbReference>
<evidence type="ECO:0000313" key="1">
    <source>
        <dbReference type="EMBL" id="MDC4239409.1"/>
    </source>
</evidence>
<dbReference type="InterPro" id="IPR036412">
    <property type="entry name" value="HAD-like_sf"/>
</dbReference>
<dbReference type="EMBL" id="JAMRYU010000003">
    <property type="protein sequence ID" value="MDC4239409.1"/>
    <property type="molecule type" value="Genomic_DNA"/>
</dbReference>
<comment type="caution">
    <text evidence="1">The sequence shown here is derived from an EMBL/GenBank/DDBJ whole genome shotgun (WGS) entry which is preliminary data.</text>
</comment>
<keyword evidence="2" id="KW-1185">Reference proteome</keyword>
<dbReference type="InterPro" id="IPR006379">
    <property type="entry name" value="HAD-SF_hydro_IIB"/>
</dbReference>
<evidence type="ECO:0000313" key="2">
    <source>
        <dbReference type="Proteomes" id="UP001141183"/>
    </source>
</evidence>
<proteinExistence type="predicted"/>
<dbReference type="SUPFAM" id="SSF56784">
    <property type="entry name" value="HAD-like"/>
    <property type="match status" value="1"/>
</dbReference>
<dbReference type="InterPro" id="IPR000150">
    <property type="entry name" value="Cof"/>
</dbReference>
<gene>
    <name evidence="1" type="ORF">NE398_04395</name>
</gene>
<dbReference type="Gene3D" id="3.40.50.1000">
    <property type="entry name" value="HAD superfamily/HAD-like"/>
    <property type="match status" value="1"/>
</dbReference>
<dbReference type="PANTHER" id="PTHR10000:SF8">
    <property type="entry name" value="HAD SUPERFAMILY HYDROLASE-LIKE, TYPE 3"/>
    <property type="match status" value="1"/>
</dbReference>
<dbReference type="PANTHER" id="PTHR10000">
    <property type="entry name" value="PHOSPHOSERINE PHOSPHATASE"/>
    <property type="match status" value="1"/>
</dbReference>
<dbReference type="NCBIfam" id="TIGR00099">
    <property type="entry name" value="Cof-subfamily"/>
    <property type="match status" value="1"/>
</dbReference>
<accession>A0A9X4AZ34</accession>
<dbReference type="Gene3D" id="3.30.1240.10">
    <property type="match status" value="1"/>
</dbReference>
<name>A0A9X4AZ34_9CLOT</name>
<dbReference type="NCBIfam" id="TIGR01484">
    <property type="entry name" value="HAD-SF-IIB"/>
    <property type="match status" value="1"/>
</dbReference>
<dbReference type="GO" id="GO:0016791">
    <property type="term" value="F:phosphatase activity"/>
    <property type="evidence" value="ECO:0007669"/>
    <property type="project" value="TreeGrafter"/>
</dbReference>
<reference evidence="1" key="1">
    <citation type="submission" date="2022-05" db="EMBL/GenBank/DDBJ databases">
        <title>Draft genome sequence of Clostridium tertium strain CP3 isolated from Peru.</title>
        <authorList>
            <person name="Hurtado R."/>
            <person name="Lima L."/>
            <person name="Sousa T."/>
            <person name="Jaiswal A.K."/>
            <person name="Tiwari S."/>
            <person name="Maturrano L."/>
            <person name="Brenig B."/>
            <person name="Azevedo V."/>
        </authorList>
    </citation>
    <scope>NUCLEOTIDE SEQUENCE</scope>
    <source>
        <strain evidence="1">CP3</strain>
    </source>
</reference>
<keyword evidence="1" id="KW-0378">Hydrolase</keyword>
<dbReference type="RefSeq" id="WP_008681393.1">
    <property type="nucleotide sequence ID" value="NZ_CABKOG010000004.1"/>
</dbReference>
<dbReference type="AlphaFoldDB" id="A0A9X4AZ34"/>
<sequence>MKYLACDLDGTLVQNDEIINEEDINAILKLKEEGHKFIISTGRSLEGIHKIFNKYPEIEYDYIVACNGSIIIDNNDNVIYDNFITSEVAEEVFREFIDEDGICVHFEHEGSNYLIDPEDFSGIEHLMDYFKGVISKEDVFSKKRNYSIISLFAKNMDIDKAEEAKDLLIKKYGHAVEAFRNQYFVDIAPKDCSKGNGLKKLLELNNLDIEKLYAIGDSYNDLSMFNLTNNSFTFHHVEEQLKGYANNHVSSVSECIEKMLR</sequence>
<dbReference type="InterPro" id="IPR023214">
    <property type="entry name" value="HAD_sf"/>
</dbReference>
<dbReference type="Proteomes" id="UP001141183">
    <property type="component" value="Unassembled WGS sequence"/>
</dbReference>
<dbReference type="GO" id="GO:0000287">
    <property type="term" value="F:magnesium ion binding"/>
    <property type="evidence" value="ECO:0007669"/>
    <property type="project" value="TreeGrafter"/>
</dbReference>
<protein>
    <submittedName>
        <fullName evidence="1">HAD family hydrolase</fullName>
    </submittedName>
</protein>